<dbReference type="Pfam" id="PF00069">
    <property type="entry name" value="Pkinase"/>
    <property type="match status" value="1"/>
</dbReference>
<protein>
    <submittedName>
        <fullName evidence="10">Myosin light chain kinase</fullName>
    </submittedName>
</protein>
<keyword evidence="6 7" id="KW-0067">ATP-binding</keyword>
<comment type="similarity">
    <text evidence="1">Belongs to the protein kinase superfamily. CAMK Ser/Thr protein kinase family.</text>
</comment>
<dbReference type="EMBL" id="CAAGRJ010017877">
    <property type="protein sequence ID" value="VFV33341.1"/>
    <property type="molecule type" value="Genomic_DNA"/>
</dbReference>
<dbReference type="PROSITE" id="PS50011">
    <property type="entry name" value="PROTEIN_KINASE_DOM"/>
    <property type="match status" value="1"/>
</dbReference>
<evidence type="ECO:0000256" key="6">
    <source>
        <dbReference type="ARBA" id="ARBA00022840"/>
    </source>
</evidence>
<feature type="compositionally biased region" description="Basic and acidic residues" evidence="8">
    <location>
        <begin position="388"/>
        <end position="400"/>
    </location>
</feature>
<dbReference type="SUPFAM" id="SSF56112">
    <property type="entry name" value="Protein kinase-like (PK-like)"/>
    <property type="match status" value="1"/>
</dbReference>
<dbReference type="SMART" id="SM00220">
    <property type="entry name" value="S_TKc"/>
    <property type="match status" value="1"/>
</dbReference>
<feature type="region of interest" description="Disordered" evidence="8">
    <location>
        <begin position="340"/>
        <end position="474"/>
    </location>
</feature>
<gene>
    <name evidence="10" type="ORF">LYPA_23C016032</name>
</gene>
<proteinExistence type="inferred from homology"/>
<dbReference type="InterPro" id="IPR008271">
    <property type="entry name" value="Ser/Thr_kinase_AS"/>
</dbReference>
<dbReference type="Gene3D" id="3.30.200.20">
    <property type="entry name" value="Phosphorylase Kinase, domain 1"/>
    <property type="match status" value="1"/>
</dbReference>
<keyword evidence="11" id="KW-1185">Reference proteome</keyword>
<name>A0A485NI52_LYNPA</name>
<keyword evidence="4 7" id="KW-0547">Nucleotide-binding</keyword>
<dbReference type="PROSITE" id="PS00108">
    <property type="entry name" value="PROTEIN_KINASE_ST"/>
    <property type="match status" value="1"/>
</dbReference>
<feature type="region of interest" description="Disordered" evidence="8">
    <location>
        <begin position="254"/>
        <end position="302"/>
    </location>
</feature>
<evidence type="ECO:0000313" key="11">
    <source>
        <dbReference type="Proteomes" id="UP000386466"/>
    </source>
</evidence>
<dbReference type="Proteomes" id="UP000386466">
    <property type="component" value="Unassembled WGS sequence"/>
</dbReference>
<feature type="domain" description="Protein kinase" evidence="9">
    <location>
        <begin position="496"/>
        <end position="751"/>
    </location>
</feature>
<evidence type="ECO:0000256" key="7">
    <source>
        <dbReference type="PROSITE-ProRule" id="PRU10141"/>
    </source>
</evidence>
<dbReference type="GO" id="GO:0043065">
    <property type="term" value="P:positive regulation of apoptotic process"/>
    <property type="evidence" value="ECO:0007669"/>
    <property type="project" value="TreeGrafter"/>
</dbReference>
<organism evidence="10 11">
    <name type="scientific">Lynx pardinus</name>
    <name type="common">Iberian lynx</name>
    <name type="synonym">Felis pardina</name>
    <dbReference type="NCBI Taxonomy" id="191816"/>
    <lineage>
        <taxon>Eukaryota</taxon>
        <taxon>Metazoa</taxon>
        <taxon>Chordata</taxon>
        <taxon>Craniata</taxon>
        <taxon>Vertebrata</taxon>
        <taxon>Euteleostomi</taxon>
        <taxon>Mammalia</taxon>
        <taxon>Eutheria</taxon>
        <taxon>Laurasiatheria</taxon>
        <taxon>Carnivora</taxon>
        <taxon>Feliformia</taxon>
        <taxon>Felidae</taxon>
        <taxon>Felinae</taxon>
        <taxon>Lynx</taxon>
    </lineage>
</organism>
<feature type="compositionally biased region" description="Basic and acidic residues" evidence="8">
    <location>
        <begin position="158"/>
        <end position="169"/>
    </location>
</feature>
<keyword evidence="3" id="KW-0808">Transferase</keyword>
<dbReference type="GO" id="GO:0004674">
    <property type="term" value="F:protein serine/threonine kinase activity"/>
    <property type="evidence" value="ECO:0007669"/>
    <property type="project" value="UniProtKB-KW"/>
</dbReference>
<dbReference type="GO" id="GO:0005634">
    <property type="term" value="C:nucleus"/>
    <property type="evidence" value="ECO:0007669"/>
    <property type="project" value="TreeGrafter"/>
</dbReference>
<dbReference type="CDD" id="cd14192">
    <property type="entry name" value="STKc_MLCK3"/>
    <property type="match status" value="1"/>
</dbReference>
<dbReference type="PANTHER" id="PTHR24342">
    <property type="entry name" value="SERINE/THREONINE-PROTEIN KINASE 17"/>
    <property type="match status" value="1"/>
</dbReference>
<dbReference type="InterPro" id="IPR011009">
    <property type="entry name" value="Kinase-like_dom_sf"/>
</dbReference>
<dbReference type="InterPro" id="IPR017441">
    <property type="entry name" value="Protein_kinase_ATP_BS"/>
</dbReference>
<feature type="region of interest" description="Disordered" evidence="8">
    <location>
        <begin position="149"/>
        <end position="174"/>
    </location>
</feature>
<reference evidence="10 11" key="1">
    <citation type="submission" date="2019-01" db="EMBL/GenBank/DDBJ databases">
        <authorList>
            <person name="Alioto T."/>
            <person name="Alioto T."/>
        </authorList>
    </citation>
    <scope>NUCLEOTIDE SEQUENCE [LARGE SCALE GENOMIC DNA]</scope>
</reference>
<dbReference type="AlphaFoldDB" id="A0A485NI52"/>
<keyword evidence="2" id="KW-0723">Serine/threonine-protein kinase</keyword>
<dbReference type="FunFam" id="3.30.200.20:FF:000196">
    <property type="entry name" value="Myosin light chain kinase family, member 4"/>
    <property type="match status" value="1"/>
</dbReference>
<feature type="compositionally biased region" description="Polar residues" evidence="8">
    <location>
        <begin position="269"/>
        <end position="286"/>
    </location>
</feature>
<evidence type="ECO:0000256" key="4">
    <source>
        <dbReference type="ARBA" id="ARBA00022741"/>
    </source>
</evidence>
<dbReference type="GO" id="GO:0005524">
    <property type="term" value="F:ATP binding"/>
    <property type="evidence" value="ECO:0007669"/>
    <property type="project" value="UniProtKB-UniRule"/>
</dbReference>
<dbReference type="PANTHER" id="PTHR24342:SF20">
    <property type="entry name" value="MYOSIN LIGHT CHAIN KINASE, SMOOTH MUSCLE"/>
    <property type="match status" value="1"/>
</dbReference>
<dbReference type="GO" id="GO:0035556">
    <property type="term" value="P:intracellular signal transduction"/>
    <property type="evidence" value="ECO:0007669"/>
    <property type="project" value="TreeGrafter"/>
</dbReference>
<evidence type="ECO:0000259" key="9">
    <source>
        <dbReference type="PROSITE" id="PS50011"/>
    </source>
</evidence>
<evidence type="ECO:0000256" key="8">
    <source>
        <dbReference type="SAM" id="MobiDB-lite"/>
    </source>
</evidence>
<dbReference type="FunFam" id="1.10.510.10:FF:000135">
    <property type="entry name" value="Putative myosin light chain kinase 3"/>
    <property type="match status" value="1"/>
</dbReference>
<evidence type="ECO:0000313" key="10">
    <source>
        <dbReference type="EMBL" id="VFV33341.1"/>
    </source>
</evidence>
<dbReference type="PROSITE" id="PS00107">
    <property type="entry name" value="PROTEIN_KINASE_ATP"/>
    <property type="match status" value="1"/>
</dbReference>
<dbReference type="Gene3D" id="1.10.510.10">
    <property type="entry name" value="Transferase(Phosphotransferase) domain 1"/>
    <property type="match status" value="1"/>
</dbReference>
<evidence type="ECO:0000256" key="3">
    <source>
        <dbReference type="ARBA" id="ARBA00022679"/>
    </source>
</evidence>
<dbReference type="InterPro" id="IPR000719">
    <property type="entry name" value="Prot_kinase_dom"/>
</dbReference>
<evidence type="ECO:0000256" key="2">
    <source>
        <dbReference type="ARBA" id="ARBA00022527"/>
    </source>
</evidence>
<evidence type="ECO:0000256" key="5">
    <source>
        <dbReference type="ARBA" id="ARBA00022777"/>
    </source>
</evidence>
<feature type="binding site" evidence="7">
    <location>
        <position position="525"/>
    </location>
    <ligand>
        <name>ATP</name>
        <dbReference type="ChEBI" id="CHEBI:30616"/>
    </ligand>
</feature>
<sequence length="800" mass="87549">MSEASKEGVETWGLLVSGKACLTTMDKKLNVLNEKVDKLLHFQEDVTEKLQCVYQGMGHLEQGLHRLEASHILGPGGADHTPPADAQAGWPEVLELVRNVRQDAAQHGARLEALFRMVVAVDKAIALVGAVFQNSKVMDFIMQGSVPWRKGSLADGSSENKDRVEEKGAKPKHVLSTRAVQAEIRGSPEESQKENLPEGTVETLTPINASGIGSDLLTQEEASLGQAEVPPGHLPLPTEVEAKVPRAFIENPGTDLELSAAPNRVKEAPTSQETLPSTARGSSFSRPDSRPTEAGMRLTPGLPVQAKAAYSGVETPPRISIHVQETDTPGELLVTRGGSLRHIPPEEAPAAAYPGEQDPPGPTPQTPVTKSEKQIPKGAGKISPLWKRSSDEGAKAEEKQGPGAESTVGPRGARRNMGDHAGSLGQQQDKDPGTGYPEPGKDCTSRGMGRAEAGRKTPLGAEAGSVVLDDSPAPPAPFEHRVVSVKETATSAVYTVCQHDVLGGGRFGQVHRCTEKSTGLSLAAKIIKVKSAKDREDVKNEVYIMNQLSHVNLIQLYDAFESKNSFTLVMEYVDGGELFDRITEEKYQLTELDVILFTKQICEGVHYLHQHYILHLDLKPENILCVNQTGHQIKIIDFGLARRYKPREKLKVNFGTPEFLAPEVVNYEFVSFPTDMWSVGVITYMLLSGLSPFLGETDAETMNFIVNCSWEFDADTFEGLSEEAKDFVSHLLVKEKSCRMSATQCLKHEWLNNLPAKASKSKVCLKSQLLLQKYMAQRKWKKHFYVVTAANRLRKFPTCP</sequence>
<accession>A0A485NI52</accession>
<evidence type="ECO:0000256" key="1">
    <source>
        <dbReference type="ARBA" id="ARBA00006692"/>
    </source>
</evidence>
<keyword evidence="5 10" id="KW-0418">Kinase</keyword>